<dbReference type="InterPro" id="IPR055259">
    <property type="entry name" value="YkvP/CgeB_Glyco_trans-like"/>
</dbReference>
<keyword evidence="3" id="KW-1185">Reference proteome</keyword>
<proteinExistence type="predicted"/>
<dbReference type="RefSeq" id="WP_270884373.1">
    <property type="nucleotide sequence ID" value="NZ_JAQFVF010000069.1"/>
</dbReference>
<sequence length="314" mass="37667">MKVKILFFCFPRHPFNQRSEDYFKIALVKNPNVDVRFVHEGGDVREIITRLDFSPDFIYIHDLEQFLLKRGNITGLSEVKIPKGLLFNDLHRNGHILQEFVEQNHINLIFAHYRDAFSRFFPNYKDQFRWLPYAVNLSIFKNYHKRKTINYLLMGATNPRFYPLRHKIYKCMKNKEGFIYHAHPGYRDFSKKQEDKLFVENRYAKEINRAKIFFTDDLIYHYPVKKFFEVVACNTLLLASGSQELKDLGFVDGETYVEINQENFEKKAKYYLKHKEERKQIANNGYKMVRARHSIDRRSQEFVDMITEYLGGLK</sequence>
<feature type="domain" description="Spore protein YkvP/CgeB glycosyl transferase-like" evidence="1">
    <location>
        <begin position="185"/>
        <end position="303"/>
    </location>
</feature>
<evidence type="ECO:0000313" key="2">
    <source>
        <dbReference type="EMBL" id="MFC5451036.1"/>
    </source>
</evidence>
<accession>A0ABW0KEU5</accession>
<evidence type="ECO:0000313" key="3">
    <source>
        <dbReference type="Proteomes" id="UP001596044"/>
    </source>
</evidence>
<reference evidence="3" key="1">
    <citation type="journal article" date="2019" name="Int. J. Syst. Evol. Microbiol.">
        <title>The Global Catalogue of Microorganisms (GCM) 10K type strain sequencing project: providing services to taxonomists for standard genome sequencing and annotation.</title>
        <authorList>
            <consortium name="The Broad Institute Genomics Platform"/>
            <consortium name="The Broad Institute Genome Sequencing Center for Infectious Disease"/>
            <person name="Wu L."/>
            <person name="Ma J."/>
        </authorList>
    </citation>
    <scope>NUCLEOTIDE SEQUENCE [LARGE SCALE GENOMIC DNA]</scope>
    <source>
        <strain evidence="3">KACC 11904</strain>
    </source>
</reference>
<protein>
    <submittedName>
        <fullName evidence="2">Glycosyltransferase</fullName>
    </submittedName>
</protein>
<organism evidence="2 3">
    <name type="scientific">Paenibacillus aestuarii</name>
    <dbReference type="NCBI Taxonomy" id="516965"/>
    <lineage>
        <taxon>Bacteria</taxon>
        <taxon>Bacillati</taxon>
        <taxon>Bacillota</taxon>
        <taxon>Bacilli</taxon>
        <taxon>Bacillales</taxon>
        <taxon>Paenibacillaceae</taxon>
        <taxon>Paenibacillus</taxon>
    </lineage>
</organism>
<dbReference type="EMBL" id="JBHSMJ010000031">
    <property type="protein sequence ID" value="MFC5451036.1"/>
    <property type="molecule type" value="Genomic_DNA"/>
</dbReference>
<gene>
    <name evidence="2" type="ORF">ACFPOG_22625</name>
</gene>
<dbReference type="Pfam" id="PF13524">
    <property type="entry name" value="Glyco_trans_1_2"/>
    <property type="match status" value="1"/>
</dbReference>
<evidence type="ECO:0000259" key="1">
    <source>
        <dbReference type="Pfam" id="PF13524"/>
    </source>
</evidence>
<dbReference type="Proteomes" id="UP001596044">
    <property type="component" value="Unassembled WGS sequence"/>
</dbReference>
<comment type="caution">
    <text evidence="2">The sequence shown here is derived from an EMBL/GenBank/DDBJ whole genome shotgun (WGS) entry which is preliminary data.</text>
</comment>
<name>A0ABW0KEU5_9BACL</name>